<dbReference type="Proteomes" id="UP000730482">
    <property type="component" value="Unassembled WGS sequence"/>
</dbReference>
<evidence type="ECO:0000313" key="2">
    <source>
        <dbReference type="EMBL" id="MBS2547108.1"/>
    </source>
</evidence>
<keyword evidence="3" id="KW-1185">Reference proteome</keyword>
<evidence type="ECO:0000256" key="1">
    <source>
        <dbReference type="SAM" id="Phobius"/>
    </source>
</evidence>
<keyword evidence="1" id="KW-1133">Transmembrane helix</keyword>
<dbReference type="EMBL" id="JAAFYZ010000022">
    <property type="protein sequence ID" value="MBS2547108.1"/>
    <property type="molecule type" value="Genomic_DNA"/>
</dbReference>
<name>A0ABS5KM25_9ACTN</name>
<evidence type="ECO:0008006" key="4">
    <source>
        <dbReference type="Google" id="ProtNLM"/>
    </source>
</evidence>
<proteinExistence type="predicted"/>
<gene>
    <name evidence="2" type="ORF">KGQ19_09515</name>
</gene>
<feature type="transmembrane region" description="Helical" evidence="1">
    <location>
        <begin position="6"/>
        <end position="25"/>
    </location>
</feature>
<comment type="caution">
    <text evidence="2">The sequence shown here is derived from an EMBL/GenBank/DDBJ whole genome shotgun (WGS) entry which is preliminary data.</text>
</comment>
<accession>A0ABS5KM25</accession>
<organism evidence="2 3">
    <name type="scientific">Catenulispora pinistramenti</name>
    <dbReference type="NCBI Taxonomy" id="2705254"/>
    <lineage>
        <taxon>Bacteria</taxon>
        <taxon>Bacillati</taxon>
        <taxon>Actinomycetota</taxon>
        <taxon>Actinomycetes</taxon>
        <taxon>Catenulisporales</taxon>
        <taxon>Catenulisporaceae</taxon>
        <taxon>Catenulispora</taxon>
    </lineage>
</organism>
<keyword evidence="1" id="KW-0472">Membrane</keyword>
<evidence type="ECO:0000313" key="3">
    <source>
        <dbReference type="Proteomes" id="UP000730482"/>
    </source>
</evidence>
<sequence>MDLWQSLVLATVVSTLTLLASLFGMHSQVKEQRRVRDHDLTRESQLRLHADRVATYTAFYREGGNMRHALGLRTGAPDDQDLKAPAIEQRAALWRACTSVTLVGSREAALAAWDLLDYATNVVKYKTELDLRQYTKLIWGFVDTARRDLQFPDAPDTPAVGLWERRHAAKALAETEAFPPIS</sequence>
<reference evidence="2 3" key="1">
    <citation type="submission" date="2020-02" db="EMBL/GenBank/DDBJ databases">
        <title>Acidophilic actinobacteria isolated from forest soil.</title>
        <authorList>
            <person name="Golinska P."/>
        </authorList>
    </citation>
    <scope>NUCLEOTIDE SEQUENCE [LARGE SCALE GENOMIC DNA]</scope>
    <source>
        <strain evidence="2 3">NL8</strain>
    </source>
</reference>
<keyword evidence="1" id="KW-0812">Transmembrane</keyword>
<dbReference type="RefSeq" id="WP_212008710.1">
    <property type="nucleotide sequence ID" value="NZ_JAAFYZ010000022.1"/>
</dbReference>
<protein>
    <recommendedName>
        <fullName evidence="4">DUF4760 domain-containing protein</fullName>
    </recommendedName>
</protein>